<protein>
    <recommendedName>
        <fullName evidence="4">RNA recognition motif-containing protein</fullName>
    </recommendedName>
</protein>
<feature type="compositionally biased region" description="Low complexity" evidence="1">
    <location>
        <begin position="355"/>
        <end position="366"/>
    </location>
</feature>
<organism evidence="2 3">
    <name type="scientific">Neohortaea acidophila</name>
    <dbReference type="NCBI Taxonomy" id="245834"/>
    <lineage>
        <taxon>Eukaryota</taxon>
        <taxon>Fungi</taxon>
        <taxon>Dikarya</taxon>
        <taxon>Ascomycota</taxon>
        <taxon>Pezizomycotina</taxon>
        <taxon>Dothideomycetes</taxon>
        <taxon>Dothideomycetidae</taxon>
        <taxon>Mycosphaerellales</taxon>
        <taxon>Teratosphaeriaceae</taxon>
        <taxon>Neohortaea</taxon>
    </lineage>
</organism>
<accession>A0A6A6PVC3</accession>
<evidence type="ECO:0008006" key="4">
    <source>
        <dbReference type="Google" id="ProtNLM"/>
    </source>
</evidence>
<feature type="compositionally biased region" description="Pro residues" evidence="1">
    <location>
        <begin position="367"/>
        <end position="376"/>
    </location>
</feature>
<feature type="compositionally biased region" description="Low complexity" evidence="1">
    <location>
        <begin position="208"/>
        <end position="222"/>
    </location>
</feature>
<feature type="region of interest" description="Disordered" evidence="1">
    <location>
        <begin position="182"/>
        <end position="463"/>
    </location>
</feature>
<dbReference type="GeneID" id="54477885"/>
<feature type="compositionally biased region" description="Pro residues" evidence="1">
    <location>
        <begin position="284"/>
        <end position="306"/>
    </location>
</feature>
<feature type="compositionally biased region" description="Pro residues" evidence="1">
    <location>
        <begin position="197"/>
        <end position="207"/>
    </location>
</feature>
<dbReference type="EMBL" id="MU001634">
    <property type="protein sequence ID" value="KAF2483915.1"/>
    <property type="molecule type" value="Genomic_DNA"/>
</dbReference>
<sequence length="481" mass="51923">MPAGPGESLLATLFADVHYYFNDPSQKPQHHRFDRGSYVYLFHNPTENRVKLEVANHAGTPDQDAFSGYLDPVHITCSHKQPNLCTMTIDGASLQGHDQWHLPSYDEKHEHKYLYKIHALDLYLWTEKDGATLLNHLKSTLPAEKLSINDAPLPDQQHAEHVDSMSTVVQNLERTAISPQFTPERHESAASIHTNPGSPPAASPQPAAPLAYNPAAPAAPEPIAHREKTPPPLEVGEGTGLARYDPTPQPQYANTPNTFGASTAQYTPQFFSGPPQQEHSASPPSFPGPPQPHPSSGSLPPPPPPASSGSTPQPYIPSFAPPPTQANPASQPRSPPPSQQTFGAPVQRTATYPASPFGPHAQQQQQPPTPSSPPGYSPGTYGGAAQQDPTSYSNYSYSNGGGGGAYQQHHYNPGGAYTGDMHSQIYRPTSSEAAGHGHGNGYGRPGGLQKQHSETRQRVEEGVTRVEAKVGKYLKKLDRLW</sequence>
<proteinExistence type="predicted"/>
<dbReference type="Proteomes" id="UP000799767">
    <property type="component" value="Unassembled WGS sequence"/>
</dbReference>
<gene>
    <name evidence="2" type="ORF">BDY17DRAFT_322806</name>
</gene>
<dbReference type="AlphaFoldDB" id="A0A6A6PVC3"/>
<dbReference type="OrthoDB" id="5408296at2759"/>
<evidence type="ECO:0000313" key="3">
    <source>
        <dbReference type="Proteomes" id="UP000799767"/>
    </source>
</evidence>
<keyword evidence="3" id="KW-1185">Reference proteome</keyword>
<dbReference type="RefSeq" id="XP_033590485.1">
    <property type="nucleotide sequence ID" value="XM_033736883.1"/>
</dbReference>
<name>A0A6A6PVC3_9PEZI</name>
<feature type="compositionally biased region" description="Basic and acidic residues" evidence="1">
    <location>
        <begin position="451"/>
        <end position="463"/>
    </location>
</feature>
<feature type="compositionally biased region" description="Gly residues" evidence="1">
    <location>
        <begin position="436"/>
        <end position="446"/>
    </location>
</feature>
<feature type="compositionally biased region" description="Polar residues" evidence="1">
    <location>
        <begin position="250"/>
        <end position="279"/>
    </location>
</feature>
<evidence type="ECO:0000256" key="1">
    <source>
        <dbReference type="SAM" id="MobiDB-lite"/>
    </source>
</evidence>
<reference evidence="2" key="1">
    <citation type="journal article" date="2020" name="Stud. Mycol.">
        <title>101 Dothideomycetes genomes: a test case for predicting lifestyles and emergence of pathogens.</title>
        <authorList>
            <person name="Haridas S."/>
            <person name="Albert R."/>
            <person name="Binder M."/>
            <person name="Bloem J."/>
            <person name="Labutti K."/>
            <person name="Salamov A."/>
            <person name="Andreopoulos B."/>
            <person name="Baker S."/>
            <person name="Barry K."/>
            <person name="Bills G."/>
            <person name="Bluhm B."/>
            <person name="Cannon C."/>
            <person name="Castanera R."/>
            <person name="Culley D."/>
            <person name="Daum C."/>
            <person name="Ezra D."/>
            <person name="Gonzalez J."/>
            <person name="Henrissat B."/>
            <person name="Kuo A."/>
            <person name="Liang C."/>
            <person name="Lipzen A."/>
            <person name="Lutzoni F."/>
            <person name="Magnuson J."/>
            <person name="Mondo S."/>
            <person name="Nolan M."/>
            <person name="Ohm R."/>
            <person name="Pangilinan J."/>
            <person name="Park H.-J."/>
            <person name="Ramirez L."/>
            <person name="Alfaro M."/>
            <person name="Sun H."/>
            <person name="Tritt A."/>
            <person name="Yoshinaga Y."/>
            <person name="Zwiers L.-H."/>
            <person name="Turgeon B."/>
            <person name="Goodwin S."/>
            <person name="Spatafora J."/>
            <person name="Crous P."/>
            <person name="Grigoriev I."/>
        </authorList>
    </citation>
    <scope>NUCLEOTIDE SEQUENCE</scope>
    <source>
        <strain evidence="2">CBS 113389</strain>
    </source>
</reference>
<evidence type="ECO:0000313" key="2">
    <source>
        <dbReference type="EMBL" id="KAF2483915.1"/>
    </source>
</evidence>